<evidence type="ECO:0000313" key="11">
    <source>
        <dbReference type="EMBL" id="KAA9130973.1"/>
    </source>
</evidence>
<dbReference type="InterPro" id="IPR015375">
    <property type="entry name" value="NADH_PPase-like_N"/>
</dbReference>
<evidence type="ECO:0000256" key="5">
    <source>
        <dbReference type="ARBA" id="ARBA00022723"/>
    </source>
</evidence>
<dbReference type="Pfam" id="PF00293">
    <property type="entry name" value="NUDIX"/>
    <property type="match status" value="1"/>
</dbReference>
<comment type="cofactor">
    <cofactor evidence="1">
        <name>Mg(2+)</name>
        <dbReference type="ChEBI" id="CHEBI:18420"/>
    </cofactor>
</comment>
<dbReference type="Pfam" id="PF09296">
    <property type="entry name" value="NUDIX-like"/>
    <property type="match status" value="1"/>
</dbReference>
<keyword evidence="12" id="KW-1185">Reference proteome</keyword>
<protein>
    <recommendedName>
        <fullName evidence="4">NAD(+) diphosphatase</fullName>
        <ecNumber evidence="4">3.6.1.22</ecNumber>
    </recommendedName>
</protein>
<evidence type="ECO:0000256" key="1">
    <source>
        <dbReference type="ARBA" id="ARBA00001946"/>
    </source>
</evidence>
<evidence type="ECO:0000256" key="7">
    <source>
        <dbReference type="ARBA" id="ARBA00022842"/>
    </source>
</evidence>
<evidence type="ECO:0000313" key="12">
    <source>
        <dbReference type="Proteomes" id="UP000325372"/>
    </source>
</evidence>
<dbReference type="AlphaFoldDB" id="A0A5N0T7K8"/>
<evidence type="ECO:0000256" key="2">
    <source>
        <dbReference type="ARBA" id="ARBA00001947"/>
    </source>
</evidence>
<evidence type="ECO:0000256" key="4">
    <source>
        <dbReference type="ARBA" id="ARBA00012381"/>
    </source>
</evidence>
<comment type="catalytic activity">
    <reaction evidence="9">
        <text>a 5'-end NAD(+)-phospho-ribonucleoside in mRNA + H2O = a 5'-end phospho-adenosine-phospho-ribonucleoside in mRNA + beta-nicotinamide D-ribonucleotide + 2 H(+)</text>
        <dbReference type="Rhea" id="RHEA:60876"/>
        <dbReference type="Rhea" id="RHEA-COMP:15698"/>
        <dbReference type="Rhea" id="RHEA-COMP:15719"/>
        <dbReference type="ChEBI" id="CHEBI:14649"/>
        <dbReference type="ChEBI" id="CHEBI:15377"/>
        <dbReference type="ChEBI" id="CHEBI:15378"/>
        <dbReference type="ChEBI" id="CHEBI:144029"/>
        <dbReference type="ChEBI" id="CHEBI:144051"/>
    </reaction>
    <physiologicalReaction direction="left-to-right" evidence="9">
        <dbReference type="Rhea" id="RHEA:60877"/>
    </physiologicalReaction>
</comment>
<name>A0A5N0T7K8_9GAMM</name>
<keyword evidence="6 11" id="KW-0378">Hydrolase</keyword>
<dbReference type="Gene3D" id="3.90.79.20">
    <property type="match status" value="1"/>
</dbReference>
<dbReference type="InterPro" id="IPR020084">
    <property type="entry name" value="NUDIX_hydrolase_CS"/>
</dbReference>
<feature type="domain" description="Nudix hydrolase" evidence="10">
    <location>
        <begin position="177"/>
        <end position="299"/>
    </location>
</feature>
<dbReference type="RefSeq" id="WP_150864611.1">
    <property type="nucleotide sequence ID" value="NZ_VYXP01000006.1"/>
</dbReference>
<evidence type="ECO:0000256" key="6">
    <source>
        <dbReference type="ARBA" id="ARBA00022801"/>
    </source>
</evidence>
<dbReference type="CDD" id="cd03429">
    <property type="entry name" value="NUDIX_NADH_pyrophosphatase_Nudt13"/>
    <property type="match status" value="1"/>
</dbReference>
<dbReference type="NCBIfam" id="NF001299">
    <property type="entry name" value="PRK00241.1"/>
    <property type="match status" value="1"/>
</dbReference>
<proteinExistence type="inferred from homology"/>
<gene>
    <name evidence="11" type="primary">nudC</name>
    <name evidence="11" type="ORF">F3N42_11525</name>
</gene>
<keyword evidence="7" id="KW-0460">Magnesium</keyword>
<dbReference type="EMBL" id="VYXP01000006">
    <property type="protein sequence ID" value="KAA9130973.1"/>
    <property type="molecule type" value="Genomic_DNA"/>
</dbReference>
<dbReference type="GO" id="GO:0110153">
    <property type="term" value="F:RNA NAD-cap (NMN-forming) hydrolase activity"/>
    <property type="evidence" value="ECO:0007669"/>
    <property type="project" value="RHEA"/>
</dbReference>
<dbReference type="PANTHER" id="PTHR42904:SF6">
    <property type="entry name" value="NAD-CAPPED RNA HYDROLASE NUDT12"/>
    <property type="match status" value="1"/>
</dbReference>
<evidence type="ECO:0000259" key="10">
    <source>
        <dbReference type="PROSITE" id="PS51462"/>
    </source>
</evidence>
<dbReference type="Proteomes" id="UP000325372">
    <property type="component" value="Unassembled WGS sequence"/>
</dbReference>
<dbReference type="GO" id="GO:0046872">
    <property type="term" value="F:metal ion binding"/>
    <property type="evidence" value="ECO:0007669"/>
    <property type="project" value="UniProtKB-KW"/>
</dbReference>
<dbReference type="PROSITE" id="PS00893">
    <property type="entry name" value="NUDIX_BOX"/>
    <property type="match status" value="1"/>
</dbReference>
<organism evidence="11 12">
    <name type="scientific">Marinihelvus fidelis</name>
    <dbReference type="NCBI Taxonomy" id="2613842"/>
    <lineage>
        <taxon>Bacteria</taxon>
        <taxon>Pseudomonadati</taxon>
        <taxon>Pseudomonadota</taxon>
        <taxon>Gammaproteobacteria</taxon>
        <taxon>Chromatiales</taxon>
        <taxon>Wenzhouxiangellaceae</taxon>
        <taxon>Marinihelvus</taxon>
    </lineage>
</organism>
<dbReference type="Gene3D" id="3.90.79.10">
    <property type="entry name" value="Nucleoside Triphosphate Pyrophosphohydrolase"/>
    <property type="match status" value="1"/>
</dbReference>
<sequence>MRLSIDRHSRSYRNRFTSVRLDRLVERRDDPEWVSAALAADDVHFVPLWRSRSMLERGDEGTIAVYLRPGELDAIDRIQPPTLLGTDEKRTYFAVSLTDAQKDAVLAARPDARFDNLRMASIDMDAKHAGILAYAKALHYWQHRHRFCGVCGNANRLLSAGHRLRCTNDECARETFPRIDPAIIVLVTHGDACLLGRNARWPAKRFSTLAGFVEPGESLEDAVVREVYEEARVQLRDVRYVSSQPWPFPASSMCGFYAEAISRDCQVSDELEELRWYSTDELTRAVLDGEVLLSPTVSIAFQLLADWFARAGGGDLEAIARQARDAGSR</sequence>
<reference evidence="11 12" key="1">
    <citation type="submission" date="2019-09" db="EMBL/GenBank/DDBJ databases">
        <title>Wenzhouxiangella sp. Genome sequencing and assembly.</title>
        <authorList>
            <person name="Zhang R."/>
        </authorList>
    </citation>
    <scope>NUCLEOTIDE SEQUENCE [LARGE SCALE GENOMIC DNA]</scope>
    <source>
        <strain evidence="11 12">W260</strain>
    </source>
</reference>
<dbReference type="EC" id="3.6.1.22" evidence="4"/>
<dbReference type="SUPFAM" id="SSF55811">
    <property type="entry name" value="Nudix"/>
    <property type="match status" value="1"/>
</dbReference>
<dbReference type="InterPro" id="IPR000086">
    <property type="entry name" value="NUDIX_hydrolase_dom"/>
</dbReference>
<comment type="cofactor">
    <cofactor evidence="2">
        <name>Zn(2+)</name>
        <dbReference type="ChEBI" id="CHEBI:29105"/>
    </cofactor>
</comment>
<dbReference type="GO" id="GO:0006742">
    <property type="term" value="P:NADP+ catabolic process"/>
    <property type="evidence" value="ECO:0007669"/>
    <property type="project" value="TreeGrafter"/>
</dbReference>
<dbReference type="PROSITE" id="PS51462">
    <property type="entry name" value="NUDIX"/>
    <property type="match status" value="1"/>
</dbReference>
<accession>A0A5N0T7K8</accession>
<dbReference type="GO" id="GO:0019677">
    <property type="term" value="P:NAD+ catabolic process"/>
    <property type="evidence" value="ECO:0007669"/>
    <property type="project" value="TreeGrafter"/>
</dbReference>
<dbReference type="InterPro" id="IPR050241">
    <property type="entry name" value="NAD-cap_RNA_hydrolase_NudC"/>
</dbReference>
<evidence type="ECO:0000256" key="9">
    <source>
        <dbReference type="ARBA" id="ARBA00023679"/>
    </source>
</evidence>
<dbReference type="PANTHER" id="PTHR42904">
    <property type="entry name" value="NUDIX HYDROLASE, NUDC SUBFAMILY"/>
    <property type="match status" value="1"/>
</dbReference>
<evidence type="ECO:0000256" key="3">
    <source>
        <dbReference type="ARBA" id="ARBA00009595"/>
    </source>
</evidence>
<dbReference type="InterPro" id="IPR049734">
    <property type="entry name" value="NudC-like_C"/>
</dbReference>
<comment type="similarity">
    <text evidence="3">Belongs to the Nudix hydrolase family. NudC subfamily.</text>
</comment>
<keyword evidence="8" id="KW-0520">NAD</keyword>
<dbReference type="GO" id="GO:0005829">
    <property type="term" value="C:cytosol"/>
    <property type="evidence" value="ECO:0007669"/>
    <property type="project" value="TreeGrafter"/>
</dbReference>
<evidence type="ECO:0000256" key="8">
    <source>
        <dbReference type="ARBA" id="ARBA00023027"/>
    </source>
</evidence>
<keyword evidence="5" id="KW-0479">Metal-binding</keyword>
<comment type="caution">
    <text evidence="11">The sequence shown here is derived from an EMBL/GenBank/DDBJ whole genome shotgun (WGS) entry which is preliminary data.</text>
</comment>
<dbReference type="InterPro" id="IPR015797">
    <property type="entry name" value="NUDIX_hydrolase-like_dom_sf"/>
</dbReference>
<dbReference type="GO" id="GO:0035529">
    <property type="term" value="F:NADH pyrophosphatase activity"/>
    <property type="evidence" value="ECO:0007669"/>
    <property type="project" value="TreeGrafter"/>
</dbReference>